<dbReference type="VEuPathDB" id="VectorBase:LOC119168301"/>
<sequence length="691" mass="76918">MRIPFLTCQRDGTADPLITEILHPLVGLVHDDSISRYHSVSTLHLWFKTLEQLLGKSESEEDGEAFPVGSLGKSLFTPESNATSLVLSAVDANWESSANGVSDLIRKIYQSFLNVTHSQCSIENSSVKLEVELAHIGPFHKYLLERTMQLDWKEKPKYLSLACLLQFVPFESEPLMAKCLVHQSNAIRIETFTLCCSSYILNAGKPEAEMSKIVQFVMANLNVDDSWFRSRLLVQLENVLLALRESIVSEFNKETRQKKRGSRKSAGQSHYTSAFLFESGSSLQDVLQDTADKYLASPRPQDNAVGALLLHLYLTNLKEEPKQLAAKLEEICSLGLLLTLVTCLSDVKCILAAVQRCSADGKNRDLICGILTRALCLARSSLFHSLFVMVPKEKQRALGAMSANSADRVAPSFEDTNLAFTELIRDHEMAERIRFTPEQRQQVEERLASFCWHCIKNSCSLLDLVVSISLKDNGMSYSLDGRSLHDIVDALVAVMTGCRHRGAIESCCESLKSLCQVLSSCETTEISDIPFNFVKKRSMSWTVDHLSSVIRECAEQGDSSACTVDLPQAEALHILCAVVGSASLTAAVMMHLGRILWFCFEGLASPFWLVRNAAHQLYETDGNRAASQSFGVPETCVRDRRKQKQKIVDSKASRKGFSGPQQGRFPQIKELLGEHVLEQRAAQRSVTTELL</sequence>
<keyword evidence="3" id="KW-1185">Reference proteome</keyword>
<dbReference type="Pfam" id="PF10350">
    <property type="entry name" value="DUF2428"/>
    <property type="match status" value="2"/>
</dbReference>
<feature type="domain" description="DUF2428" evidence="1">
    <location>
        <begin position="538"/>
        <end position="608"/>
    </location>
</feature>
<comment type="caution">
    <text evidence="2">The sequence shown here is derived from an EMBL/GenBank/DDBJ whole genome shotgun (WGS) entry which is preliminary data.</text>
</comment>
<protein>
    <recommendedName>
        <fullName evidence="1">DUF2428 domain-containing protein</fullName>
    </recommendedName>
</protein>
<reference evidence="2" key="1">
    <citation type="journal article" date="2020" name="Cell">
        <title>Large-Scale Comparative Analyses of Tick Genomes Elucidate Their Genetic Diversity and Vector Capacities.</title>
        <authorList>
            <consortium name="Tick Genome and Microbiome Consortium (TIGMIC)"/>
            <person name="Jia N."/>
            <person name="Wang J."/>
            <person name="Shi W."/>
            <person name="Du L."/>
            <person name="Sun Y."/>
            <person name="Zhan W."/>
            <person name="Jiang J.F."/>
            <person name="Wang Q."/>
            <person name="Zhang B."/>
            <person name="Ji P."/>
            <person name="Bell-Sakyi L."/>
            <person name="Cui X.M."/>
            <person name="Yuan T.T."/>
            <person name="Jiang B.G."/>
            <person name="Yang W.F."/>
            <person name="Lam T.T."/>
            <person name="Chang Q.C."/>
            <person name="Ding S.J."/>
            <person name="Wang X.J."/>
            <person name="Zhu J.G."/>
            <person name="Ruan X.D."/>
            <person name="Zhao L."/>
            <person name="Wei J.T."/>
            <person name="Ye R.Z."/>
            <person name="Que T.C."/>
            <person name="Du C.H."/>
            <person name="Zhou Y.H."/>
            <person name="Cheng J.X."/>
            <person name="Dai P.F."/>
            <person name="Guo W.B."/>
            <person name="Han X.H."/>
            <person name="Huang E.J."/>
            <person name="Li L.F."/>
            <person name="Wei W."/>
            <person name="Gao Y.C."/>
            <person name="Liu J.Z."/>
            <person name="Shao H.Z."/>
            <person name="Wang X."/>
            <person name="Wang C.C."/>
            <person name="Yang T.C."/>
            <person name="Huo Q.B."/>
            <person name="Li W."/>
            <person name="Chen H.Y."/>
            <person name="Chen S.E."/>
            <person name="Zhou L.G."/>
            <person name="Ni X.B."/>
            <person name="Tian J.H."/>
            <person name="Sheng Y."/>
            <person name="Liu T."/>
            <person name="Pan Y.S."/>
            <person name="Xia L.Y."/>
            <person name="Li J."/>
            <person name="Zhao F."/>
            <person name="Cao W.C."/>
        </authorList>
    </citation>
    <scope>NUCLEOTIDE SEQUENCE</scope>
    <source>
        <strain evidence="2">Rmic-2018</strain>
    </source>
</reference>
<reference evidence="2" key="2">
    <citation type="submission" date="2021-09" db="EMBL/GenBank/DDBJ databases">
        <authorList>
            <person name="Jia N."/>
            <person name="Wang J."/>
            <person name="Shi W."/>
            <person name="Du L."/>
            <person name="Sun Y."/>
            <person name="Zhan W."/>
            <person name="Jiang J."/>
            <person name="Wang Q."/>
            <person name="Zhang B."/>
            <person name="Ji P."/>
            <person name="Sakyi L.B."/>
            <person name="Cui X."/>
            <person name="Yuan T."/>
            <person name="Jiang B."/>
            <person name="Yang W."/>
            <person name="Lam T.T.-Y."/>
            <person name="Chang Q."/>
            <person name="Ding S."/>
            <person name="Wang X."/>
            <person name="Zhu J."/>
            <person name="Ruan X."/>
            <person name="Zhao L."/>
            <person name="Wei J."/>
            <person name="Que T."/>
            <person name="Du C."/>
            <person name="Cheng J."/>
            <person name="Dai P."/>
            <person name="Han X."/>
            <person name="Huang E."/>
            <person name="Gao Y."/>
            <person name="Liu J."/>
            <person name="Shao H."/>
            <person name="Ye R."/>
            <person name="Li L."/>
            <person name="Wei W."/>
            <person name="Wang X."/>
            <person name="Wang C."/>
            <person name="Huo Q."/>
            <person name="Li W."/>
            <person name="Guo W."/>
            <person name="Chen H."/>
            <person name="Chen S."/>
            <person name="Zhou L."/>
            <person name="Zhou L."/>
            <person name="Ni X."/>
            <person name="Tian J."/>
            <person name="Zhou Y."/>
            <person name="Sheng Y."/>
            <person name="Liu T."/>
            <person name="Pan Y."/>
            <person name="Xia L."/>
            <person name="Li J."/>
            <person name="Zhao F."/>
            <person name="Cao W."/>
        </authorList>
    </citation>
    <scope>NUCLEOTIDE SEQUENCE</scope>
    <source>
        <strain evidence="2">Rmic-2018</strain>
        <tissue evidence="2">Larvae</tissue>
    </source>
</reference>
<gene>
    <name evidence="2" type="ORF">HPB51_007139</name>
</gene>
<accession>A0A9J6E010</accession>
<dbReference type="InterPro" id="IPR019442">
    <property type="entry name" value="THADA/TRM732_DUF2428"/>
</dbReference>
<dbReference type="PANTHER" id="PTHR14387">
    <property type="entry name" value="THADA/DEATH RECEPTOR INTERACTING PROTEIN"/>
    <property type="match status" value="1"/>
</dbReference>
<dbReference type="Proteomes" id="UP000821866">
    <property type="component" value="Chromosome 4"/>
</dbReference>
<organism evidence="2 3">
    <name type="scientific">Rhipicephalus microplus</name>
    <name type="common">Cattle tick</name>
    <name type="synonym">Boophilus microplus</name>
    <dbReference type="NCBI Taxonomy" id="6941"/>
    <lineage>
        <taxon>Eukaryota</taxon>
        <taxon>Metazoa</taxon>
        <taxon>Ecdysozoa</taxon>
        <taxon>Arthropoda</taxon>
        <taxon>Chelicerata</taxon>
        <taxon>Arachnida</taxon>
        <taxon>Acari</taxon>
        <taxon>Parasitiformes</taxon>
        <taxon>Ixodida</taxon>
        <taxon>Ixodoidea</taxon>
        <taxon>Ixodidae</taxon>
        <taxon>Rhipicephalinae</taxon>
        <taxon>Rhipicephalus</taxon>
        <taxon>Boophilus</taxon>
    </lineage>
</organism>
<dbReference type="EMBL" id="JABSTU010000006">
    <property type="protein sequence ID" value="KAH8027589.1"/>
    <property type="molecule type" value="Genomic_DNA"/>
</dbReference>
<dbReference type="AlphaFoldDB" id="A0A9J6E010"/>
<proteinExistence type="predicted"/>
<dbReference type="GO" id="GO:0005829">
    <property type="term" value="C:cytosol"/>
    <property type="evidence" value="ECO:0007669"/>
    <property type="project" value="TreeGrafter"/>
</dbReference>
<evidence type="ECO:0000259" key="1">
    <source>
        <dbReference type="Pfam" id="PF10350"/>
    </source>
</evidence>
<dbReference type="GO" id="GO:0030488">
    <property type="term" value="P:tRNA methylation"/>
    <property type="evidence" value="ECO:0007669"/>
    <property type="project" value="TreeGrafter"/>
</dbReference>
<feature type="domain" description="DUF2428" evidence="1">
    <location>
        <begin position="426"/>
        <end position="533"/>
    </location>
</feature>
<evidence type="ECO:0000313" key="2">
    <source>
        <dbReference type="EMBL" id="KAH8027589.1"/>
    </source>
</evidence>
<dbReference type="PANTHER" id="PTHR14387:SF0">
    <property type="entry name" value="DUF2428 DOMAIN-CONTAINING PROTEIN"/>
    <property type="match status" value="1"/>
</dbReference>
<dbReference type="InterPro" id="IPR051954">
    <property type="entry name" value="tRNA_methyltransferase_THADA"/>
</dbReference>
<evidence type="ECO:0000313" key="3">
    <source>
        <dbReference type="Proteomes" id="UP000821866"/>
    </source>
</evidence>
<name>A0A9J6E010_RHIMP</name>